<keyword evidence="2 9" id="KW-0813">Transport</keyword>
<evidence type="ECO:0000256" key="3">
    <source>
        <dbReference type="ARBA" id="ARBA00022475"/>
    </source>
</evidence>
<feature type="transmembrane region" description="Helical" evidence="9">
    <location>
        <begin position="137"/>
        <end position="156"/>
    </location>
</feature>
<dbReference type="InterPro" id="IPR055348">
    <property type="entry name" value="DctQ"/>
</dbReference>
<comment type="subcellular location">
    <subcellularLocation>
        <location evidence="1 9">Cell inner membrane</location>
        <topology evidence="1 9">Multi-pass membrane protein</topology>
    </subcellularLocation>
</comment>
<dbReference type="PANTHER" id="PTHR35011">
    <property type="entry name" value="2,3-DIKETO-L-GULONATE TRAP TRANSPORTER SMALL PERMEASE PROTEIN YIAM"/>
    <property type="match status" value="1"/>
</dbReference>
<evidence type="ECO:0000256" key="7">
    <source>
        <dbReference type="ARBA" id="ARBA00023136"/>
    </source>
</evidence>
<evidence type="ECO:0000313" key="12">
    <source>
        <dbReference type="Proteomes" id="UP001059672"/>
    </source>
</evidence>
<gene>
    <name evidence="11" type="ORF">KDW96_17550</name>
</gene>
<keyword evidence="5 9" id="KW-0812">Transmembrane</keyword>
<evidence type="ECO:0000256" key="2">
    <source>
        <dbReference type="ARBA" id="ARBA00022448"/>
    </source>
</evidence>
<evidence type="ECO:0000256" key="8">
    <source>
        <dbReference type="ARBA" id="ARBA00038436"/>
    </source>
</evidence>
<dbReference type="PANTHER" id="PTHR35011:SF10">
    <property type="entry name" value="TRAP TRANSPORTER SMALL PERMEASE PROTEIN"/>
    <property type="match status" value="1"/>
</dbReference>
<evidence type="ECO:0000256" key="5">
    <source>
        <dbReference type="ARBA" id="ARBA00022692"/>
    </source>
</evidence>
<dbReference type="EMBL" id="CP073346">
    <property type="protein sequence ID" value="UTW06951.1"/>
    <property type="molecule type" value="Genomic_DNA"/>
</dbReference>
<sequence length="184" mass="20930">MNNNAWRCIGEAIKGCNSLMAYVSALLIVACTLVLVYEVLTRYLLQISNDWVIELSIFMLISATFLAAAQTQRERAHVGIEVLDEVMSAKWNRWRYLLGDVLSMLFCGFVAYQSWLYWHEAWDGGWESSSSWAPKLWIPYIFMAIGMSLLTLQFVVQIIEQFALKASDAEQIAASHQHQPSLGD</sequence>
<dbReference type="Proteomes" id="UP001059672">
    <property type="component" value="Chromosome"/>
</dbReference>
<dbReference type="RefSeq" id="WP_255837517.1">
    <property type="nucleotide sequence ID" value="NZ_CP073346.1"/>
</dbReference>
<organism evidence="11 12">
    <name type="scientific">Pseudomonas benzenivorans</name>
    <dbReference type="NCBI Taxonomy" id="556533"/>
    <lineage>
        <taxon>Bacteria</taxon>
        <taxon>Pseudomonadati</taxon>
        <taxon>Pseudomonadota</taxon>
        <taxon>Gammaproteobacteria</taxon>
        <taxon>Pseudomonadales</taxon>
        <taxon>Pseudomonadaceae</taxon>
        <taxon>Pseudomonas</taxon>
    </lineage>
</organism>
<feature type="domain" description="Tripartite ATP-independent periplasmic transporters DctQ component" evidence="10">
    <location>
        <begin position="32"/>
        <end position="162"/>
    </location>
</feature>
<feature type="transmembrane region" description="Helical" evidence="9">
    <location>
        <begin position="21"/>
        <end position="45"/>
    </location>
</feature>
<keyword evidence="4 9" id="KW-0997">Cell inner membrane</keyword>
<feature type="transmembrane region" description="Helical" evidence="9">
    <location>
        <begin position="97"/>
        <end position="117"/>
    </location>
</feature>
<evidence type="ECO:0000256" key="4">
    <source>
        <dbReference type="ARBA" id="ARBA00022519"/>
    </source>
</evidence>
<keyword evidence="12" id="KW-1185">Reference proteome</keyword>
<dbReference type="InterPro" id="IPR007387">
    <property type="entry name" value="TRAP_DctQ"/>
</dbReference>
<protein>
    <recommendedName>
        <fullName evidence="9">TRAP transporter small permease protein</fullName>
    </recommendedName>
</protein>
<evidence type="ECO:0000259" key="10">
    <source>
        <dbReference type="Pfam" id="PF04290"/>
    </source>
</evidence>
<comment type="subunit">
    <text evidence="9">The complex comprises the extracytoplasmic solute receptor protein and the two transmembrane proteins.</text>
</comment>
<comment type="similarity">
    <text evidence="8 9">Belongs to the TRAP transporter small permease family.</text>
</comment>
<feature type="transmembrane region" description="Helical" evidence="9">
    <location>
        <begin position="51"/>
        <end position="69"/>
    </location>
</feature>
<evidence type="ECO:0000256" key="9">
    <source>
        <dbReference type="RuleBase" id="RU369079"/>
    </source>
</evidence>
<dbReference type="PROSITE" id="PS51257">
    <property type="entry name" value="PROKAR_LIPOPROTEIN"/>
    <property type="match status" value="1"/>
</dbReference>
<keyword evidence="3" id="KW-1003">Cell membrane</keyword>
<evidence type="ECO:0000256" key="6">
    <source>
        <dbReference type="ARBA" id="ARBA00022989"/>
    </source>
</evidence>
<reference evidence="11" key="1">
    <citation type="submission" date="2021-04" db="EMBL/GenBank/DDBJ databases">
        <title>Oceanospirillales bacteria with DddD are important DMSP degraders in coastal seawater.</title>
        <authorList>
            <person name="Liu J."/>
        </authorList>
    </citation>
    <scope>NUCLEOTIDE SEQUENCE</scope>
    <source>
        <strain evidence="11">D13-4</strain>
    </source>
</reference>
<comment type="function">
    <text evidence="9">Part of the tripartite ATP-independent periplasmic (TRAP) transport system.</text>
</comment>
<keyword evidence="6 9" id="KW-1133">Transmembrane helix</keyword>
<evidence type="ECO:0000256" key="1">
    <source>
        <dbReference type="ARBA" id="ARBA00004429"/>
    </source>
</evidence>
<accession>A0ABY5H7B8</accession>
<name>A0ABY5H7B8_9PSED</name>
<dbReference type="Pfam" id="PF04290">
    <property type="entry name" value="DctQ"/>
    <property type="match status" value="1"/>
</dbReference>
<keyword evidence="7 9" id="KW-0472">Membrane</keyword>
<proteinExistence type="inferred from homology"/>
<evidence type="ECO:0000313" key="11">
    <source>
        <dbReference type="EMBL" id="UTW06951.1"/>
    </source>
</evidence>